<proteinExistence type="predicted"/>
<dbReference type="Proteomes" id="UP000015530">
    <property type="component" value="Unassembled WGS sequence"/>
</dbReference>
<dbReference type="HOGENOM" id="CLU_2542435_0_0_1"/>
<evidence type="ECO:0000313" key="1">
    <source>
        <dbReference type="EMBL" id="EQB44525.1"/>
    </source>
</evidence>
<sequence>MFTLTPTLPITVHYSASHANASTAAAAAATLLYSTRDLASRFLDIFKPIGCQIAQDSSLWSVPTDAERTTREKIVFRNRTMTR</sequence>
<organism evidence="1 2">
    <name type="scientific">Colletotrichum gloeosporioides (strain Cg-14)</name>
    <name type="common">Anthracnose fungus</name>
    <name type="synonym">Glomerella cingulata</name>
    <dbReference type="NCBI Taxonomy" id="1237896"/>
    <lineage>
        <taxon>Eukaryota</taxon>
        <taxon>Fungi</taxon>
        <taxon>Dikarya</taxon>
        <taxon>Ascomycota</taxon>
        <taxon>Pezizomycotina</taxon>
        <taxon>Sordariomycetes</taxon>
        <taxon>Hypocreomycetidae</taxon>
        <taxon>Glomerellales</taxon>
        <taxon>Glomerellaceae</taxon>
        <taxon>Colletotrichum</taxon>
        <taxon>Colletotrichum gloeosporioides species complex</taxon>
    </lineage>
</organism>
<accession>T0L8N6</accession>
<protein>
    <submittedName>
        <fullName evidence="1">Uncharacterized protein</fullName>
    </submittedName>
</protein>
<dbReference type="EMBL" id="AMYD01003973">
    <property type="protein sequence ID" value="EQB44525.1"/>
    <property type="molecule type" value="Genomic_DNA"/>
</dbReference>
<name>T0L8N6_COLGC</name>
<gene>
    <name evidence="1" type="ORF">CGLO_16723</name>
</gene>
<dbReference type="AlphaFoldDB" id="T0L8N6"/>
<reference evidence="2" key="1">
    <citation type="journal article" date="2013" name="Mol. Plant Microbe Interact.">
        <title>Global aspects of pacC regulation of pathogenicity genes in Colletotrichum gloeosporioides as revealed by transcriptome analysis.</title>
        <authorList>
            <person name="Alkan N."/>
            <person name="Meng X."/>
            <person name="Friedlander G."/>
            <person name="Reuveni E."/>
            <person name="Sukno S."/>
            <person name="Sherman A."/>
            <person name="Thon M."/>
            <person name="Fluhr R."/>
            <person name="Prusky D."/>
        </authorList>
    </citation>
    <scope>NUCLEOTIDE SEQUENCE [LARGE SCALE GENOMIC DNA]</scope>
    <source>
        <strain evidence="2">Cg-14</strain>
    </source>
</reference>
<evidence type="ECO:0000313" key="2">
    <source>
        <dbReference type="Proteomes" id="UP000015530"/>
    </source>
</evidence>
<comment type="caution">
    <text evidence="1">The sequence shown here is derived from an EMBL/GenBank/DDBJ whole genome shotgun (WGS) entry which is preliminary data.</text>
</comment>